<reference evidence="1 2" key="1">
    <citation type="journal article" date="2010" name="Stand. Genomic Sci.">
        <title>Complete genome sequence of Haliangium ochraceum type strain (SMP-2).</title>
        <authorList>
            <consortium name="US DOE Joint Genome Institute (JGI-PGF)"/>
            <person name="Ivanova N."/>
            <person name="Daum C."/>
            <person name="Lang E."/>
            <person name="Abt B."/>
            <person name="Kopitz M."/>
            <person name="Saunders E."/>
            <person name="Lapidus A."/>
            <person name="Lucas S."/>
            <person name="Glavina Del Rio T."/>
            <person name="Nolan M."/>
            <person name="Tice H."/>
            <person name="Copeland A."/>
            <person name="Cheng J.F."/>
            <person name="Chen F."/>
            <person name="Bruce D."/>
            <person name="Goodwin L."/>
            <person name="Pitluck S."/>
            <person name="Mavromatis K."/>
            <person name="Pati A."/>
            <person name="Mikhailova N."/>
            <person name="Chen A."/>
            <person name="Palaniappan K."/>
            <person name="Land M."/>
            <person name="Hauser L."/>
            <person name="Chang Y.J."/>
            <person name="Jeffries C.D."/>
            <person name="Detter J.C."/>
            <person name="Brettin T."/>
            <person name="Rohde M."/>
            <person name="Goker M."/>
            <person name="Bristow J."/>
            <person name="Markowitz V."/>
            <person name="Eisen J.A."/>
            <person name="Hugenholtz P."/>
            <person name="Kyrpides N.C."/>
            <person name="Klenk H.P."/>
        </authorList>
    </citation>
    <scope>NUCLEOTIDE SEQUENCE [LARGE SCALE GENOMIC DNA]</scope>
    <source>
        <strain evidence="2">DSM 14365 / CIP 107738 / JCM 11303 / AJ 13395 / SMP-2</strain>
    </source>
</reference>
<dbReference type="eggNOG" id="COG0464">
    <property type="taxonomic scope" value="Bacteria"/>
</dbReference>
<dbReference type="KEGG" id="hoh:Hoch_1050"/>
<dbReference type="AlphaFoldDB" id="D0LQT2"/>
<evidence type="ECO:0000313" key="2">
    <source>
        <dbReference type="Proteomes" id="UP000001880"/>
    </source>
</evidence>
<dbReference type="InterPro" id="IPR011044">
    <property type="entry name" value="Quino_amine_DH_bsu"/>
</dbReference>
<proteinExistence type="predicted"/>
<organism evidence="1 2">
    <name type="scientific">Haliangium ochraceum (strain DSM 14365 / JCM 11303 / SMP-2)</name>
    <dbReference type="NCBI Taxonomy" id="502025"/>
    <lineage>
        <taxon>Bacteria</taxon>
        <taxon>Pseudomonadati</taxon>
        <taxon>Myxococcota</taxon>
        <taxon>Polyangia</taxon>
        <taxon>Haliangiales</taxon>
        <taxon>Kofleriaceae</taxon>
        <taxon>Haliangium</taxon>
    </lineage>
</organism>
<sequence>MRTDGVLVSEAIGADIDDGFSVAALLGGRRLILANPARGELRVRDVAQRVVSTIAIPQAELHSVEVFLEGRTLAICTQEENHSRLTLCRSTGQVIRHLTLPPLACWGVARERSAAIAYIPSTQQLFVLDLRYGRIQARHPAPFEVDEIFLDPKGERCILAGFRPGQTQGSVLEVPLHAVLRGALADAEQSPESSEMVEEDAAKTFSGLPPSEVVQVDEQTEIPVQPPPDVVFRAPSRPHTPAFADGGAEGQDARRQLLGQALCHAALLVERLLIQHRALGLLPSLTEEPDALDAMVVSETDVAVILRGFRSLSAELNGTWPGPTLPQDPNSEQLAASRARLRDLLDDPGVARMGLACAVRVFELSEIAIDLLVLAAAAEWDLRFGRLFGFLNNDIGQQRLLLGQLVLLAQRTAPGLDETAIDRVRRELLRPGLLVAGDIPQLPVARQMVHLNAHLSELIVTALPDSIVSGKSWDKLRWQPEAKEAIRSALHRELHRVRIARC</sequence>
<dbReference type="EMBL" id="CP001804">
    <property type="protein sequence ID" value="ACY13642.1"/>
    <property type="molecule type" value="Genomic_DNA"/>
</dbReference>
<gene>
    <name evidence="1" type="ordered locus">Hoch_1050</name>
</gene>
<dbReference type="Proteomes" id="UP000001880">
    <property type="component" value="Chromosome"/>
</dbReference>
<accession>D0LQT2</accession>
<dbReference type="HOGENOM" id="CLU_542649_0_0_7"/>
<keyword evidence="2" id="KW-1185">Reference proteome</keyword>
<protein>
    <submittedName>
        <fullName evidence="1">Uncharacterized protein</fullName>
    </submittedName>
</protein>
<evidence type="ECO:0000313" key="1">
    <source>
        <dbReference type="EMBL" id="ACY13642.1"/>
    </source>
</evidence>
<name>D0LQT2_HALO1</name>
<dbReference type="SUPFAM" id="SSF50969">
    <property type="entry name" value="YVTN repeat-like/Quinoprotein amine dehydrogenase"/>
    <property type="match status" value="1"/>
</dbReference>